<dbReference type="PANTHER" id="PTHR48100:SF51">
    <property type="entry name" value="PHOSPHOGLYCERATE MUTASE"/>
    <property type="match status" value="1"/>
</dbReference>
<dbReference type="AlphaFoldDB" id="A0A3D9LCN0"/>
<reference evidence="1 2" key="1">
    <citation type="submission" date="2018-07" db="EMBL/GenBank/DDBJ databases">
        <title>Sequencing the genomes of 1000 actinobacteria strains.</title>
        <authorList>
            <person name="Klenk H.-P."/>
        </authorList>
    </citation>
    <scope>NUCLEOTIDE SEQUENCE [LARGE SCALE GENOMIC DNA]</scope>
    <source>
        <strain evidence="1 2">DSM 14442</strain>
    </source>
</reference>
<dbReference type="GO" id="GO:0016791">
    <property type="term" value="F:phosphatase activity"/>
    <property type="evidence" value="ECO:0007669"/>
    <property type="project" value="TreeGrafter"/>
</dbReference>
<organism evidence="1 2">
    <name type="scientific">Citricoccus muralis</name>
    <dbReference type="NCBI Taxonomy" id="169134"/>
    <lineage>
        <taxon>Bacteria</taxon>
        <taxon>Bacillati</taxon>
        <taxon>Actinomycetota</taxon>
        <taxon>Actinomycetes</taxon>
        <taxon>Micrococcales</taxon>
        <taxon>Micrococcaceae</taxon>
        <taxon>Citricoccus</taxon>
    </lineage>
</organism>
<protein>
    <submittedName>
        <fullName evidence="1">Broad specificity phosphatase PhoE</fullName>
    </submittedName>
</protein>
<dbReference type="EMBL" id="QREH01000001">
    <property type="protein sequence ID" value="REE03995.1"/>
    <property type="molecule type" value="Genomic_DNA"/>
</dbReference>
<evidence type="ECO:0000313" key="1">
    <source>
        <dbReference type="EMBL" id="REE03995.1"/>
    </source>
</evidence>
<dbReference type="Gene3D" id="3.40.50.1240">
    <property type="entry name" value="Phosphoglycerate mutase-like"/>
    <property type="match status" value="1"/>
</dbReference>
<name>A0A3D9LCN0_9MICC</name>
<gene>
    <name evidence="1" type="ORF">C8E99_1819</name>
</gene>
<sequence>MPSATVHLVRHGEVHNPDKVLYGRIPGYHLSELGHRMAADIGDWFAGEARASGRTPALLVSSSLQRARETAAPIGQALSLEPGIDDRFIEATNHFEGGSRVARQLWKPRHWPFLLNPLRPSWGEPYRSQVSRMSEGILELRDRAVELGGEGAEAIVVSHQLPIWVTRLSAEGRPLWHDPRQRECTLTSVTSLHFDRGQSAPRVEYREPNAALLAHASNLPGA</sequence>
<dbReference type="SMART" id="SM00855">
    <property type="entry name" value="PGAM"/>
    <property type="match status" value="1"/>
</dbReference>
<dbReference type="Proteomes" id="UP000256727">
    <property type="component" value="Unassembled WGS sequence"/>
</dbReference>
<dbReference type="Pfam" id="PF00300">
    <property type="entry name" value="His_Phos_1"/>
    <property type="match status" value="1"/>
</dbReference>
<keyword evidence="2" id="KW-1185">Reference proteome</keyword>
<dbReference type="PANTHER" id="PTHR48100">
    <property type="entry name" value="BROAD-SPECIFICITY PHOSPHATASE YOR283W-RELATED"/>
    <property type="match status" value="1"/>
</dbReference>
<proteinExistence type="predicted"/>
<dbReference type="OrthoDB" id="3215466at2"/>
<dbReference type="InterPro" id="IPR029033">
    <property type="entry name" value="His_PPase_superfam"/>
</dbReference>
<comment type="caution">
    <text evidence="1">The sequence shown here is derived from an EMBL/GenBank/DDBJ whole genome shotgun (WGS) entry which is preliminary data.</text>
</comment>
<accession>A0A3D9LCN0</accession>
<dbReference type="RefSeq" id="WP_115932012.1">
    <property type="nucleotide sequence ID" value="NZ_QREH01000001.1"/>
</dbReference>
<dbReference type="InterPro" id="IPR050275">
    <property type="entry name" value="PGM_Phosphatase"/>
</dbReference>
<dbReference type="SUPFAM" id="SSF53254">
    <property type="entry name" value="Phosphoglycerate mutase-like"/>
    <property type="match status" value="1"/>
</dbReference>
<evidence type="ECO:0000313" key="2">
    <source>
        <dbReference type="Proteomes" id="UP000256727"/>
    </source>
</evidence>
<dbReference type="InterPro" id="IPR013078">
    <property type="entry name" value="His_Pase_superF_clade-1"/>
</dbReference>
<dbReference type="CDD" id="cd07067">
    <property type="entry name" value="HP_PGM_like"/>
    <property type="match status" value="1"/>
</dbReference>
<dbReference type="GO" id="GO:0005737">
    <property type="term" value="C:cytoplasm"/>
    <property type="evidence" value="ECO:0007669"/>
    <property type="project" value="TreeGrafter"/>
</dbReference>